<keyword evidence="2" id="KW-0812">Transmembrane</keyword>
<keyword evidence="2" id="KW-0472">Membrane</keyword>
<feature type="region of interest" description="Disordered" evidence="1">
    <location>
        <begin position="207"/>
        <end position="249"/>
    </location>
</feature>
<dbReference type="Gene3D" id="3.30.530.20">
    <property type="match status" value="1"/>
</dbReference>
<evidence type="ECO:0008006" key="5">
    <source>
        <dbReference type="Google" id="ProtNLM"/>
    </source>
</evidence>
<evidence type="ECO:0000256" key="2">
    <source>
        <dbReference type="SAM" id="Phobius"/>
    </source>
</evidence>
<feature type="compositionally biased region" description="Basic residues" evidence="1">
    <location>
        <begin position="220"/>
        <end position="232"/>
    </location>
</feature>
<proteinExistence type="predicted"/>
<accession>A0A9W7E652</accession>
<feature type="region of interest" description="Disordered" evidence="1">
    <location>
        <begin position="1"/>
        <end position="26"/>
    </location>
</feature>
<dbReference type="SUPFAM" id="SSF55961">
    <property type="entry name" value="Bet v1-like"/>
    <property type="match status" value="1"/>
</dbReference>
<dbReference type="Proteomes" id="UP001162640">
    <property type="component" value="Unassembled WGS sequence"/>
</dbReference>
<evidence type="ECO:0000256" key="1">
    <source>
        <dbReference type="SAM" id="MobiDB-lite"/>
    </source>
</evidence>
<feature type="compositionally biased region" description="Polar residues" evidence="1">
    <location>
        <begin position="1"/>
        <end position="10"/>
    </location>
</feature>
<gene>
    <name evidence="3" type="ORF">TL16_g04574</name>
</gene>
<dbReference type="AlphaFoldDB" id="A0A9W7E652"/>
<keyword evidence="2" id="KW-1133">Transmembrane helix</keyword>
<name>A0A9W7E652_9STRA</name>
<comment type="caution">
    <text evidence="3">The sequence shown here is derived from an EMBL/GenBank/DDBJ whole genome shotgun (WGS) entry which is preliminary data.</text>
</comment>
<dbReference type="EMBL" id="BLQM01000127">
    <property type="protein sequence ID" value="GMH67038.1"/>
    <property type="molecule type" value="Genomic_DNA"/>
</dbReference>
<evidence type="ECO:0000313" key="3">
    <source>
        <dbReference type="EMBL" id="GMH67038.1"/>
    </source>
</evidence>
<evidence type="ECO:0000313" key="4">
    <source>
        <dbReference type="Proteomes" id="UP001162640"/>
    </source>
</evidence>
<reference evidence="4" key="1">
    <citation type="journal article" date="2023" name="Commun. Biol.">
        <title>Genome analysis of Parmales, the sister group of diatoms, reveals the evolutionary specialization of diatoms from phago-mixotrophs to photoautotrophs.</title>
        <authorList>
            <person name="Ban H."/>
            <person name="Sato S."/>
            <person name="Yoshikawa S."/>
            <person name="Yamada K."/>
            <person name="Nakamura Y."/>
            <person name="Ichinomiya M."/>
            <person name="Sato N."/>
            <person name="Blanc-Mathieu R."/>
            <person name="Endo H."/>
            <person name="Kuwata A."/>
            <person name="Ogata H."/>
        </authorList>
    </citation>
    <scope>NUCLEOTIDE SEQUENCE [LARGE SCALE GENOMIC DNA]</scope>
</reference>
<dbReference type="InterPro" id="IPR023393">
    <property type="entry name" value="START-like_dom_sf"/>
</dbReference>
<organism evidence="3 4">
    <name type="scientific">Triparma laevis f. inornata</name>
    <dbReference type="NCBI Taxonomy" id="1714386"/>
    <lineage>
        <taxon>Eukaryota</taxon>
        <taxon>Sar</taxon>
        <taxon>Stramenopiles</taxon>
        <taxon>Ochrophyta</taxon>
        <taxon>Bolidophyceae</taxon>
        <taxon>Parmales</taxon>
        <taxon>Triparmaceae</taxon>
        <taxon>Triparma</taxon>
    </lineage>
</organism>
<protein>
    <recommendedName>
        <fullName evidence="5">Coenzyme Q-binding protein COQ10 START domain-containing protein</fullName>
    </recommendedName>
</protein>
<feature type="transmembrane region" description="Helical" evidence="2">
    <location>
        <begin position="256"/>
        <end position="274"/>
    </location>
</feature>
<sequence length="287" mass="31880">MFSAARSASASVPHPHKGKVQPFKAGDPKVKLNAKAESLLASGKPYQTQIKNGKKGRGLVVQDITAPSSVVWSRILDFDNYSNFVPRTTISENYKVKGSNPQIIHTRMALSVVVTKMEFFIRHMYYPGKNSLVWTLDYDRNSDIDDSCGFWYVVPHPTRKGASRVFYSVEVSMFDWVPGIVMDILSKKALTEATGWVKKESEKKAKALGLDSSSTTDDKKKKKKKKKGGKGKKIVEEEAPPPPPPGPDDATLARRWFGVLIILGLVVLNIFLFFENMSGGAKTNKKD</sequence>